<gene>
    <name evidence="1" type="ORF">EHW97_12045</name>
</gene>
<comment type="caution">
    <text evidence="1">The sequence shown here is derived from an EMBL/GenBank/DDBJ whole genome shotgun (WGS) entry which is preliminary data.</text>
</comment>
<dbReference type="Proteomes" id="UP000275225">
    <property type="component" value="Unassembled WGS sequence"/>
</dbReference>
<dbReference type="InterPro" id="IPR036188">
    <property type="entry name" value="FAD/NAD-bd_sf"/>
</dbReference>
<dbReference type="PANTHER" id="PTHR10668">
    <property type="entry name" value="PHYTOENE DEHYDROGENASE"/>
    <property type="match status" value="1"/>
</dbReference>
<evidence type="ECO:0000313" key="1">
    <source>
        <dbReference type="EMBL" id="RQN02764.1"/>
    </source>
</evidence>
<dbReference type="Gene3D" id="3.50.50.60">
    <property type="entry name" value="FAD/NAD(P)-binding domain"/>
    <property type="match status" value="1"/>
</dbReference>
<dbReference type="SUPFAM" id="SSF51905">
    <property type="entry name" value="FAD/NAD(P)-binding domain"/>
    <property type="match status" value="1"/>
</dbReference>
<sequence>MTKAVVVGSGPNGLAAALTLAAEGVEVEVLEAADTIGGGTRSSELTVPGVLHDECSGFHPLAVDTAFSRRFDLARHGLRWRWPQIQYAHPLDDGRGAAAWRSVEDTAAQLGSDGRGWRQIFGPLTERFDGIAEDFLRPMLHVPAHPIKLARFGAFSLAPASLLARRWSTDEGRALFAGVAAHALRPFGSPVSSAIGVALGTAAHRYGWPVAEGGSRSIASAMVSLIEEFGGKVQTGVSVSSLQEILPADIVMLDVAPAAAARIVGDRMPSRIARALTRYRHGPGTFKVEFAVHEGVPWTHEESRHAGTVHVGGTFEEIATAEAVVNRGRMPDRPFVLVGQQFLADPTRTAGDIVPVYAYAHVPSGYTGDATGAIEAQIERFAPGFRDRIVARHLRSAIEMEQHNPNYVGGDVVTGANDARQLIFRPRVTLDPYTLGVPGVYLCSAATPPGAGAHGMCGYNAAQSALRRRRGEQ</sequence>
<organism evidence="1 2">
    <name type="scientific">Aeromicrobium camelliae</name>
    <dbReference type="NCBI Taxonomy" id="1538144"/>
    <lineage>
        <taxon>Bacteria</taxon>
        <taxon>Bacillati</taxon>
        <taxon>Actinomycetota</taxon>
        <taxon>Actinomycetes</taxon>
        <taxon>Propionibacteriales</taxon>
        <taxon>Nocardioidaceae</taxon>
        <taxon>Aeromicrobium</taxon>
    </lineage>
</organism>
<proteinExistence type="predicted"/>
<dbReference type="OrthoDB" id="833207at2"/>
<dbReference type="EMBL" id="RQJX01000017">
    <property type="protein sequence ID" value="RQN02764.1"/>
    <property type="molecule type" value="Genomic_DNA"/>
</dbReference>
<keyword evidence="2" id="KW-1185">Reference proteome</keyword>
<name>A0A3N6XYG5_9ACTN</name>
<dbReference type="AlphaFoldDB" id="A0A3N6XYG5"/>
<accession>A0A3N6XYG5</accession>
<dbReference type="PANTHER" id="PTHR10668:SF105">
    <property type="entry name" value="DEHYDROGENASE-RELATED"/>
    <property type="match status" value="1"/>
</dbReference>
<protein>
    <submittedName>
        <fullName evidence="1">NAD(P)/FAD-dependent oxidoreductase</fullName>
    </submittedName>
</protein>
<dbReference type="Pfam" id="PF13450">
    <property type="entry name" value="NAD_binding_8"/>
    <property type="match status" value="1"/>
</dbReference>
<evidence type="ECO:0000313" key="2">
    <source>
        <dbReference type="Proteomes" id="UP000275225"/>
    </source>
</evidence>
<reference evidence="1 2" key="1">
    <citation type="submission" date="2018-11" db="EMBL/GenBank/DDBJ databases">
        <authorList>
            <person name="Li F."/>
        </authorList>
    </citation>
    <scope>NUCLEOTIDE SEQUENCE [LARGE SCALE GENOMIC DNA]</scope>
    <source>
        <strain evidence="1 2">YS17T</strain>
    </source>
</reference>
<dbReference type="RefSeq" id="WP_124237424.1">
    <property type="nucleotide sequence ID" value="NZ_JBHUFI010000014.1"/>
</dbReference>